<name>A0A846TAK9_9BACI</name>
<sequence length="341" mass="37902">MKKQVIPFAVVSTLVFAPLSAGAVEYNEVKEQYPATTSWTEVDWNNYLEDHYGSQLDDYATLTELEEDIGEPIDVNQLADGNLDQNVLDIIERYDMDTSELAAFLEEYDNRDNIHFAGDLVKALDEGGIVGENGSDDSNGNAGSDNNEGLISDNDNEGNDSNQNSDAAVTENNNENNTTNETDANSQNEATTTNALDEDQLEETYLVPLGWTVDEFNQYLSDNYETDLNDYTLFKDLEAEVGPLITDENELEVIEEYGLTPEEYEILLAEYGESPDDYYFLNDLRESLDYYTSDEPEEAGTEKGGDMPDTATNSLAYVLLGAGLITLGGLTLRVRNRYGDN</sequence>
<keyword evidence="2" id="KW-0812">Transmembrane</keyword>
<reference evidence="4 5" key="1">
    <citation type="submission" date="2020-03" db="EMBL/GenBank/DDBJ databases">
        <authorList>
            <person name="Sun Q."/>
        </authorList>
    </citation>
    <scope>NUCLEOTIDE SEQUENCE [LARGE SCALE GENOMIC DNA]</scope>
    <source>
        <strain evidence="4 5">KACC 21451</strain>
    </source>
</reference>
<feature type="region of interest" description="Disordered" evidence="1">
    <location>
        <begin position="128"/>
        <end position="200"/>
    </location>
</feature>
<dbReference type="AlphaFoldDB" id="A0A846TAK9"/>
<feature type="transmembrane region" description="Helical" evidence="2">
    <location>
        <begin position="315"/>
        <end position="334"/>
    </location>
</feature>
<feature type="compositionally biased region" description="Polar residues" evidence="1">
    <location>
        <begin position="183"/>
        <end position="195"/>
    </location>
</feature>
<dbReference type="RefSeq" id="WP_167830430.1">
    <property type="nucleotide sequence ID" value="NZ_JAAVUM010000001.1"/>
</dbReference>
<keyword evidence="2" id="KW-0472">Membrane</keyword>
<comment type="caution">
    <text evidence="4">The sequence shown here is derived from an EMBL/GenBank/DDBJ whole genome shotgun (WGS) entry which is preliminary data.</text>
</comment>
<organism evidence="4 5">
    <name type="scientific">Mesobacillus selenatarsenatis</name>
    <dbReference type="NCBI Taxonomy" id="388741"/>
    <lineage>
        <taxon>Bacteria</taxon>
        <taxon>Bacillati</taxon>
        <taxon>Bacillota</taxon>
        <taxon>Bacilli</taxon>
        <taxon>Bacillales</taxon>
        <taxon>Bacillaceae</taxon>
        <taxon>Mesobacillus</taxon>
    </lineage>
</organism>
<evidence type="ECO:0000256" key="1">
    <source>
        <dbReference type="SAM" id="MobiDB-lite"/>
    </source>
</evidence>
<feature type="chain" id="PRO_5032854744" evidence="3">
    <location>
        <begin position="24"/>
        <end position="341"/>
    </location>
</feature>
<accession>A0A846TAK9</accession>
<feature type="compositionally biased region" description="Low complexity" evidence="1">
    <location>
        <begin position="132"/>
        <end position="149"/>
    </location>
</feature>
<dbReference type="EMBL" id="JAAVUM010000001">
    <property type="protein sequence ID" value="NKE03890.1"/>
    <property type="molecule type" value="Genomic_DNA"/>
</dbReference>
<proteinExistence type="predicted"/>
<feature type="compositionally biased region" description="Low complexity" evidence="1">
    <location>
        <begin position="170"/>
        <end position="182"/>
    </location>
</feature>
<dbReference type="Proteomes" id="UP000587942">
    <property type="component" value="Unassembled WGS sequence"/>
</dbReference>
<evidence type="ECO:0000256" key="3">
    <source>
        <dbReference type="SAM" id="SignalP"/>
    </source>
</evidence>
<dbReference type="InterPro" id="IPR030832">
    <property type="entry name" value="Acidic_LPXTA"/>
</dbReference>
<feature type="signal peptide" evidence="3">
    <location>
        <begin position="1"/>
        <end position="23"/>
    </location>
</feature>
<evidence type="ECO:0000313" key="5">
    <source>
        <dbReference type="Proteomes" id="UP000587942"/>
    </source>
</evidence>
<gene>
    <name evidence="4" type="ORF">GWK17_00130</name>
</gene>
<dbReference type="NCBIfam" id="TIGR04383">
    <property type="entry name" value="acidic_w_LPXTA"/>
    <property type="match status" value="2"/>
</dbReference>
<keyword evidence="2" id="KW-1133">Transmembrane helix</keyword>
<protein>
    <submittedName>
        <fullName evidence="4">Processed acidic surface protein</fullName>
    </submittedName>
</protein>
<evidence type="ECO:0000313" key="4">
    <source>
        <dbReference type="EMBL" id="NKE03890.1"/>
    </source>
</evidence>
<keyword evidence="3" id="KW-0732">Signal</keyword>
<evidence type="ECO:0000256" key="2">
    <source>
        <dbReference type="SAM" id="Phobius"/>
    </source>
</evidence>